<sequence length="114" mass="13288">MAKILLFAKTRESSDKSWVRKFRDFRENFAIFSQIRKTFPILQNDSAVWATPRSLIQKCGPHRGVVDHTAESLTTPRSHSKWHALAFKWTIRQKNDHLGIVQTKAFKNQLTKIP</sequence>
<evidence type="ECO:0000313" key="2">
    <source>
        <dbReference type="Proteomes" id="UP000092093"/>
    </source>
</evidence>
<organism evidence="1 2">
    <name type="scientific">Aphanizomenon flos-aquae WA102</name>
    <dbReference type="NCBI Taxonomy" id="1710896"/>
    <lineage>
        <taxon>Bacteria</taxon>
        <taxon>Bacillati</taxon>
        <taxon>Cyanobacteriota</taxon>
        <taxon>Cyanophyceae</taxon>
        <taxon>Nostocales</taxon>
        <taxon>Aphanizomenonaceae</taxon>
        <taxon>Aphanizomenon</taxon>
    </lineage>
</organism>
<accession>A0A1B7WAT1</accession>
<protein>
    <submittedName>
        <fullName evidence="1">Uncharacterized protein</fullName>
    </submittedName>
</protein>
<gene>
    <name evidence="1" type="ORF">AN484_26770</name>
</gene>
<reference evidence="1 2" key="1">
    <citation type="submission" date="2015-09" db="EMBL/GenBank/DDBJ databases">
        <title>Aphanizomenon flos-aquae WA102.</title>
        <authorList>
            <person name="Driscoll C."/>
        </authorList>
    </citation>
    <scope>NUCLEOTIDE SEQUENCE [LARGE SCALE GENOMIC DNA]</scope>
    <source>
        <strain evidence="1">WA102</strain>
    </source>
</reference>
<dbReference type="EMBL" id="LJOW01000485">
    <property type="protein sequence ID" value="OBQ34254.1"/>
    <property type="molecule type" value="Genomic_DNA"/>
</dbReference>
<comment type="caution">
    <text evidence="1">The sequence shown here is derived from an EMBL/GenBank/DDBJ whole genome shotgun (WGS) entry which is preliminary data.</text>
</comment>
<dbReference type="Proteomes" id="UP000092093">
    <property type="component" value="Unassembled WGS sequence"/>
</dbReference>
<dbReference type="AlphaFoldDB" id="A0A1B7WAT1"/>
<name>A0A1B7WAT1_APHFL</name>
<evidence type="ECO:0000313" key="1">
    <source>
        <dbReference type="EMBL" id="OBQ34254.1"/>
    </source>
</evidence>
<proteinExistence type="predicted"/>